<dbReference type="EMBL" id="VSRR010014021">
    <property type="protein sequence ID" value="MPC56542.1"/>
    <property type="molecule type" value="Genomic_DNA"/>
</dbReference>
<organism evidence="1 2">
    <name type="scientific">Portunus trituberculatus</name>
    <name type="common">Swimming crab</name>
    <name type="synonym">Neptunus trituberculatus</name>
    <dbReference type="NCBI Taxonomy" id="210409"/>
    <lineage>
        <taxon>Eukaryota</taxon>
        <taxon>Metazoa</taxon>
        <taxon>Ecdysozoa</taxon>
        <taxon>Arthropoda</taxon>
        <taxon>Crustacea</taxon>
        <taxon>Multicrustacea</taxon>
        <taxon>Malacostraca</taxon>
        <taxon>Eumalacostraca</taxon>
        <taxon>Eucarida</taxon>
        <taxon>Decapoda</taxon>
        <taxon>Pleocyemata</taxon>
        <taxon>Brachyura</taxon>
        <taxon>Eubrachyura</taxon>
        <taxon>Portunoidea</taxon>
        <taxon>Portunidae</taxon>
        <taxon>Portuninae</taxon>
        <taxon>Portunus</taxon>
    </lineage>
</organism>
<name>A0A5B7GCA0_PORTR</name>
<gene>
    <name evidence="1" type="ORF">E2C01_050504</name>
</gene>
<accession>A0A5B7GCA0</accession>
<evidence type="ECO:0000313" key="1">
    <source>
        <dbReference type="EMBL" id="MPC56542.1"/>
    </source>
</evidence>
<comment type="caution">
    <text evidence="1">The sequence shown here is derived from an EMBL/GenBank/DDBJ whole genome shotgun (WGS) entry which is preliminary data.</text>
</comment>
<proteinExistence type="predicted"/>
<reference evidence="1 2" key="1">
    <citation type="submission" date="2019-05" db="EMBL/GenBank/DDBJ databases">
        <title>Another draft genome of Portunus trituberculatus and its Hox gene families provides insights of decapod evolution.</title>
        <authorList>
            <person name="Jeong J.-H."/>
            <person name="Song I."/>
            <person name="Kim S."/>
            <person name="Choi T."/>
            <person name="Kim D."/>
            <person name="Ryu S."/>
            <person name="Kim W."/>
        </authorList>
    </citation>
    <scope>NUCLEOTIDE SEQUENCE [LARGE SCALE GENOMIC DNA]</scope>
    <source>
        <tissue evidence="1">Muscle</tissue>
    </source>
</reference>
<dbReference type="Proteomes" id="UP000324222">
    <property type="component" value="Unassembled WGS sequence"/>
</dbReference>
<dbReference type="AlphaFoldDB" id="A0A5B7GCA0"/>
<sequence>MLMVVMGGSAGDGAELGQASCVGGAIRVHEGGCSGVGGERGGGRSVRVEMNPTRYGAGDLSSGWIKILFRGY</sequence>
<protein>
    <submittedName>
        <fullName evidence="1">Uncharacterized protein</fullName>
    </submittedName>
</protein>
<evidence type="ECO:0000313" key="2">
    <source>
        <dbReference type="Proteomes" id="UP000324222"/>
    </source>
</evidence>
<keyword evidence="2" id="KW-1185">Reference proteome</keyword>